<name>A0A7R9BTT5_9CRUS</name>
<dbReference type="AlphaFoldDB" id="A0A7R9BTT5"/>
<proteinExistence type="inferred from homology"/>
<dbReference type="Gene3D" id="2.60.40.790">
    <property type="match status" value="1"/>
</dbReference>
<gene>
    <name evidence="5" type="ORF">NMOB1V02_LOCUS9099</name>
</gene>
<sequence length="621" mass="70417">MGGSVLWRSALLLSKRPQKSSRCSTSLLIPRRWKLRPMRRPDLVVENEWVTGSPGVFRIQDKSLGPTRRYLVNRRPITNFILRLLENVPIVGRVARAALQVDSLRKLKPGDLYEVMIDMNGFKSKDIRIAVKGHVVSVQGKYDHKSSRCSTSLLIPRRWKLRPMRRPDLVVENEWVTGSPGVFRIQDKSLGPTRRYLVNRRPITNFILRLLENVPIVGRVARAALQVDSLRKLKPGDLYEVMIDMNGFKSKDIRIAVKGHVVSVQGKYDHVSQDDKMAHAIDREFTFPEMADTAFLQAILQSDGTMRLSAPVVALAEEVEKLIPVQQLPPPAPPPENVPPNRNLYSMECEADPGEIHLDPDCQNKSARRLGLRGSLTKLFEKLSPRKRPQPISTSAEEITPISTTKKTQANIPKPALDDPRLATLKEPGASARSVPVQEESSSAFSLPEGRSGDETSRMFGKPLNFRETFQKAENSPRRQKDKILEKAGRDADDIFDRKTENLRLSSKSSSSQQMEETAADRRNRQDMKRQKQNAVDEADNAFTTPAMTSIRDNEVWEGEKEQFNLDSFLDNQMYIDPNKPKATATTNKERREDGATRRMGRTIAKQKDWMPRTSSSRDKN</sequence>
<evidence type="ECO:0000256" key="2">
    <source>
        <dbReference type="RuleBase" id="RU003616"/>
    </source>
</evidence>
<dbReference type="EMBL" id="CAJPEX010002877">
    <property type="protein sequence ID" value="CAG0921606.1"/>
    <property type="molecule type" value="Genomic_DNA"/>
</dbReference>
<feature type="compositionally biased region" description="Basic and acidic residues" evidence="3">
    <location>
        <begin position="606"/>
        <end position="621"/>
    </location>
</feature>
<evidence type="ECO:0000313" key="6">
    <source>
        <dbReference type="Proteomes" id="UP000678499"/>
    </source>
</evidence>
<dbReference type="GO" id="GO:0042026">
    <property type="term" value="P:protein refolding"/>
    <property type="evidence" value="ECO:0007669"/>
    <property type="project" value="TreeGrafter"/>
</dbReference>
<dbReference type="GO" id="GO:0005634">
    <property type="term" value="C:nucleus"/>
    <property type="evidence" value="ECO:0007669"/>
    <property type="project" value="TreeGrafter"/>
</dbReference>
<organism evidence="5">
    <name type="scientific">Notodromas monacha</name>
    <dbReference type="NCBI Taxonomy" id="399045"/>
    <lineage>
        <taxon>Eukaryota</taxon>
        <taxon>Metazoa</taxon>
        <taxon>Ecdysozoa</taxon>
        <taxon>Arthropoda</taxon>
        <taxon>Crustacea</taxon>
        <taxon>Oligostraca</taxon>
        <taxon>Ostracoda</taxon>
        <taxon>Podocopa</taxon>
        <taxon>Podocopida</taxon>
        <taxon>Cypridocopina</taxon>
        <taxon>Cypridoidea</taxon>
        <taxon>Cyprididae</taxon>
        <taxon>Notodromas</taxon>
    </lineage>
</organism>
<accession>A0A7R9BTT5</accession>
<dbReference type="InterPro" id="IPR001436">
    <property type="entry name" value="Alpha-crystallin/sHSP_animal"/>
</dbReference>
<dbReference type="GO" id="GO:0005737">
    <property type="term" value="C:cytoplasm"/>
    <property type="evidence" value="ECO:0007669"/>
    <property type="project" value="TreeGrafter"/>
</dbReference>
<feature type="compositionally biased region" description="Basic and acidic residues" evidence="3">
    <location>
        <begin position="469"/>
        <end position="502"/>
    </location>
</feature>
<dbReference type="InterPro" id="IPR002068">
    <property type="entry name" value="A-crystallin/Hsp20_dom"/>
</dbReference>
<reference evidence="5" key="1">
    <citation type="submission" date="2020-11" db="EMBL/GenBank/DDBJ databases">
        <authorList>
            <person name="Tran Van P."/>
        </authorList>
    </citation>
    <scope>NUCLEOTIDE SEQUENCE</scope>
</reference>
<evidence type="ECO:0000259" key="4">
    <source>
        <dbReference type="PROSITE" id="PS01031"/>
    </source>
</evidence>
<dbReference type="PANTHER" id="PTHR45640:SF26">
    <property type="entry name" value="RE23625P"/>
    <property type="match status" value="1"/>
</dbReference>
<dbReference type="EMBL" id="OA884914">
    <property type="protein sequence ID" value="CAD7281454.1"/>
    <property type="molecule type" value="Genomic_DNA"/>
</dbReference>
<dbReference type="PROSITE" id="PS01031">
    <property type="entry name" value="SHSP"/>
    <property type="match status" value="1"/>
</dbReference>
<dbReference type="SUPFAM" id="SSF49764">
    <property type="entry name" value="HSP20-like chaperones"/>
    <property type="match status" value="1"/>
</dbReference>
<dbReference type="GO" id="GO:0051082">
    <property type="term" value="F:unfolded protein binding"/>
    <property type="evidence" value="ECO:0007669"/>
    <property type="project" value="TreeGrafter"/>
</dbReference>
<dbReference type="GO" id="GO:0009408">
    <property type="term" value="P:response to heat"/>
    <property type="evidence" value="ECO:0007669"/>
    <property type="project" value="TreeGrafter"/>
</dbReference>
<evidence type="ECO:0000256" key="3">
    <source>
        <dbReference type="SAM" id="MobiDB-lite"/>
    </source>
</evidence>
<feature type="region of interest" description="Disordered" evidence="3">
    <location>
        <begin position="381"/>
        <end position="537"/>
    </location>
</feature>
<dbReference type="CDD" id="cd06464">
    <property type="entry name" value="ACD_sHsps-like"/>
    <property type="match status" value="2"/>
</dbReference>
<comment type="similarity">
    <text evidence="1 2">Belongs to the small heat shock protein (HSP20) family.</text>
</comment>
<evidence type="ECO:0000313" key="5">
    <source>
        <dbReference type="EMBL" id="CAD7281454.1"/>
    </source>
</evidence>
<protein>
    <recommendedName>
        <fullName evidence="4">SHSP domain-containing protein</fullName>
    </recommendedName>
</protein>
<feature type="compositionally biased region" description="Basic and acidic residues" evidence="3">
    <location>
        <begin position="588"/>
        <end position="597"/>
    </location>
</feature>
<dbReference type="Pfam" id="PF00011">
    <property type="entry name" value="HSP20"/>
    <property type="match status" value="2"/>
</dbReference>
<evidence type="ECO:0000256" key="1">
    <source>
        <dbReference type="PROSITE-ProRule" id="PRU00285"/>
    </source>
</evidence>
<dbReference type="Proteomes" id="UP000678499">
    <property type="component" value="Unassembled WGS sequence"/>
</dbReference>
<dbReference type="PANTHER" id="PTHR45640">
    <property type="entry name" value="HEAT SHOCK PROTEIN HSP-12.2-RELATED"/>
    <property type="match status" value="1"/>
</dbReference>
<feature type="compositionally biased region" description="Basic and acidic residues" evidence="3">
    <location>
        <begin position="519"/>
        <end position="530"/>
    </location>
</feature>
<keyword evidence="6" id="KW-1185">Reference proteome</keyword>
<feature type="region of interest" description="Disordered" evidence="3">
    <location>
        <begin position="570"/>
        <end position="621"/>
    </location>
</feature>
<feature type="domain" description="SHSP" evidence="4">
    <location>
        <begin position="221"/>
        <end position="328"/>
    </location>
</feature>
<dbReference type="InterPro" id="IPR008978">
    <property type="entry name" value="HSP20-like_chaperone"/>
</dbReference>
<feature type="compositionally biased region" description="Polar residues" evidence="3">
    <location>
        <begin position="391"/>
        <end position="411"/>
    </location>
</feature>